<reference evidence="3 4" key="1">
    <citation type="journal article" date="2004" name="Nature">
        <title>Genome sequence of the ultrasmall unicellular red alga Cyanidioschyzon merolae 10D.</title>
        <authorList>
            <person name="Matsuzaki M."/>
            <person name="Misumi O."/>
            <person name="Shin-i T."/>
            <person name="Maruyama S."/>
            <person name="Takahara M."/>
            <person name="Miyagishima S."/>
            <person name="Mori T."/>
            <person name="Nishida K."/>
            <person name="Yagisawa F."/>
            <person name="Nishida K."/>
            <person name="Yoshida Y."/>
            <person name="Nishimura Y."/>
            <person name="Nakao S."/>
            <person name="Kobayashi T."/>
            <person name="Momoyama Y."/>
            <person name="Higashiyama T."/>
            <person name="Minoda A."/>
            <person name="Sano M."/>
            <person name="Nomoto H."/>
            <person name="Oishi K."/>
            <person name="Hayashi H."/>
            <person name="Ohta F."/>
            <person name="Nishizaka S."/>
            <person name="Haga S."/>
            <person name="Miura S."/>
            <person name="Morishita T."/>
            <person name="Kabeya Y."/>
            <person name="Terasawa K."/>
            <person name="Suzuki Y."/>
            <person name="Ishii Y."/>
            <person name="Asakawa S."/>
            <person name="Takano H."/>
            <person name="Ohta N."/>
            <person name="Kuroiwa H."/>
            <person name="Tanaka K."/>
            <person name="Shimizu N."/>
            <person name="Sugano S."/>
            <person name="Sato N."/>
            <person name="Nozaki H."/>
            <person name="Ogasawara N."/>
            <person name="Kohara Y."/>
            <person name="Kuroiwa T."/>
        </authorList>
    </citation>
    <scope>NUCLEOTIDE SEQUENCE [LARGE SCALE GENOMIC DNA]</scope>
    <source>
        <strain evidence="3 4">10D</strain>
    </source>
</reference>
<evidence type="ECO:0000256" key="2">
    <source>
        <dbReference type="SAM" id="MobiDB-lite"/>
    </source>
</evidence>
<evidence type="ECO:0000313" key="4">
    <source>
        <dbReference type="Proteomes" id="UP000007014"/>
    </source>
</evidence>
<protein>
    <submittedName>
        <fullName evidence="3">Uncharacterized protein</fullName>
    </submittedName>
</protein>
<dbReference type="AlphaFoldDB" id="M1VGN0"/>
<dbReference type="HOGENOM" id="CLU_991628_0_0_1"/>
<feature type="coiled-coil region" evidence="1">
    <location>
        <begin position="95"/>
        <end position="141"/>
    </location>
</feature>
<reference evidence="3 4" key="2">
    <citation type="journal article" date="2007" name="BMC Biol.">
        <title>A 100%-complete sequence reveals unusually simple genomic features in the hot-spring red alga Cyanidioschyzon merolae.</title>
        <authorList>
            <person name="Nozaki H."/>
            <person name="Takano H."/>
            <person name="Misumi O."/>
            <person name="Terasawa K."/>
            <person name="Matsuzaki M."/>
            <person name="Maruyama S."/>
            <person name="Nishida K."/>
            <person name="Yagisawa F."/>
            <person name="Yoshida Y."/>
            <person name="Fujiwara T."/>
            <person name="Takio S."/>
            <person name="Tamura K."/>
            <person name="Chung S.J."/>
            <person name="Nakamura S."/>
            <person name="Kuroiwa H."/>
            <person name="Tanaka K."/>
            <person name="Sato N."/>
            <person name="Kuroiwa T."/>
        </authorList>
    </citation>
    <scope>NUCLEOTIDE SEQUENCE [LARGE SCALE GENOMIC DNA]</scope>
    <source>
        <strain evidence="3 4">10D</strain>
    </source>
</reference>
<dbReference type="Gramene" id="CMR047CT">
    <property type="protein sequence ID" value="CMR047CT"/>
    <property type="gene ID" value="CMR047C"/>
</dbReference>
<keyword evidence="1" id="KW-0175">Coiled coil</keyword>
<dbReference type="Proteomes" id="UP000007014">
    <property type="component" value="Chromosome 18"/>
</dbReference>
<feature type="region of interest" description="Disordered" evidence="2">
    <location>
        <begin position="240"/>
        <end position="259"/>
    </location>
</feature>
<dbReference type="EMBL" id="AP006500">
    <property type="protein sequence ID" value="BAM82327.1"/>
    <property type="molecule type" value="Genomic_DNA"/>
</dbReference>
<organism evidence="3 4">
    <name type="scientific">Cyanidioschyzon merolae (strain NIES-3377 / 10D)</name>
    <name type="common">Unicellular red alga</name>
    <dbReference type="NCBI Taxonomy" id="280699"/>
    <lineage>
        <taxon>Eukaryota</taxon>
        <taxon>Rhodophyta</taxon>
        <taxon>Bangiophyceae</taxon>
        <taxon>Cyanidiales</taxon>
        <taxon>Cyanidiaceae</taxon>
        <taxon>Cyanidioschyzon</taxon>
    </lineage>
</organism>
<keyword evidence="4" id="KW-1185">Reference proteome</keyword>
<name>M1VGN0_CYAM1</name>
<gene>
    <name evidence="3" type="ORF">CYME_CMR047C</name>
</gene>
<sequence>METAPYLREPHVVLPSESVITEAVKCFNDAVDEALQPSVRESYLLPESRREAVREQLRATAAALEELLRKNCVVFAQVQASFPEEEEDNEIRGKVKTLEALIIEKEKYLRRLRAERCATAEQLVRAQAERLAQQVTALQAEAVFSNAQFEDLVSDNESDTELSDGRKRALEEQVLQRVETVRKLMSELLHRLPALKDKAERLREVAQSFGGVEPSETEIFIKEDVSNLLSFDICTENLRPEQPNTEVETRSSRASKESAGAITRARLAATLRVSGSVTRIR</sequence>
<evidence type="ECO:0000256" key="1">
    <source>
        <dbReference type="SAM" id="Coils"/>
    </source>
</evidence>
<proteinExistence type="predicted"/>
<dbReference type="KEGG" id="cme:CYME_CMR047C"/>
<accession>M1VGN0</accession>
<evidence type="ECO:0000313" key="3">
    <source>
        <dbReference type="EMBL" id="BAM82327.1"/>
    </source>
</evidence>
<dbReference type="RefSeq" id="XP_005538363.1">
    <property type="nucleotide sequence ID" value="XM_005538306.1"/>
</dbReference>
<dbReference type="GeneID" id="16997065"/>
<feature type="compositionally biased region" description="Basic and acidic residues" evidence="2">
    <location>
        <begin position="247"/>
        <end position="256"/>
    </location>
</feature>